<evidence type="ECO:0000313" key="2">
    <source>
        <dbReference type="Proteomes" id="UP001054889"/>
    </source>
</evidence>
<dbReference type="EMBL" id="BQKI01000075">
    <property type="protein sequence ID" value="GJN20459.1"/>
    <property type="molecule type" value="Genomic_DNA"/>
</dbReference>
<reference evidence="1" key="2">
    <citation type="submission" date="2021-12" db="EMBL/GenBank/DDBJ databases">
        <title>Resequencing data analysis of finger millet.</title>
        <authorList>
            <person name="Hatakeyama M."/>
            <person name="Aluri S."/>
            <person name="Balachadran M.T."/>
            <person name="Sivarajan S.R."/>
            <person name="Poveda L."/>
            <person name="Shimizu-Inatsugi R."/>
            <person name="Schlapbach R."/>
            <person name="Sreeman S.M."/>
            <person name="Shimizu K.K."/>
        </authorList>
    </citation>
    <scope>NUCLEOTIDE SEQUENCE</scope>
</reference>
<protein>
    <submittedName>
        <fullName evidence="1">Uncharacterized protein</fullName>
    </submittedName>
</protein>
<sequence length="255" mass="27462">MRGHFTYNSVITGPDAESVPIQVLVHSCDVPSGEHSNGCYRGGNEQRKGNLAAEMEHELAHDSLLGNTQHCCKVCDDFMGRHTARSHLYPSMFCAVSVLFTTVLDSLLLGHDLSVGRPVYGKSERPPHQHEASDNVGDETCNAVTRTSSDSSWAFQTAAATSSGDGKTRWQRAQQSAVLAHWRSTASGHACAGPGRSHTQRLADASRAWWGSWFSGSNQATGAALSSAPPPAVERLVLRRLSIAAQLPSLPHLRP</sequence>
<accession>A0AAV5EAS1</accession>
<dbReference type="Proteomes" id="UP001054889">
    <property type="component" value="Unassembled WGS sequence"/>
</dbReference>
<keyword evidence="2" id="KW-1185">Reference proteome</keyword>
<gene>
    <name evidence="1" type="primary">gb07840</name>
    <name evidence="1" type="ORF">PR202_gb07840</name>
</gene>
<proteinExistence type="predicted"/>
<dbReference type="AlphaFoldDB" id="A0AAV5EAS1"/>
<evidence type="ECO:0000313" key="1">
    <source>
        <dbReference type="EMBL" id="GJN20459.1"/>
    </source>
</evidence>
<organism evidence="1 2">
    <name type="scientific">Eleusine coracana subsp. coracana</name>
    <dbReference type="NCBI Taxonomy" id="191504"/>
    <lineage>
        <taxon>Eukaryota</taxon>
        <taxon>Viridiplantae</taxon>
        <taxon>Streptophyta</taxon>
        <taxon>Embryophyta</taxon>
        <taxon>Tracheophyta</taxon>
        <taxon>Spermatophyta</taxon>
        <taxon>Magnoliopsida</taxon>
        <taxon>Liliopsida</taxon>
        <taxon>Poales</taxon>
        <taxon>Poaceae</taxon>
        <taxon>PACMAD clade</taxon>
        <taxon>Chloridoideae</taxon>
        <taxon>Cynodonteae</taxon>
        <taxon>Eleusininae</taxon>
        <taxon>Eleusine</taxon>
    </lineage>
</organism>
<comment type="caution">
    <text evidence="1">The sequence shown here is derived from an EMBL/GenBank/DDBJ whole genome shotgun (WGS) entry which is preliminary data.</text>
</comment>
<name>A0AAV5EAS1_ELECO</name>
<reference evidence="1" key="1">
    <citation type="journal article" date="2018" name="DNA Res.">
        <title>Multiple hybrid de novo genome assembly of finger millet, an orphan allotetraploid crop.</title>
        <authorList>
            <person name="Hatakeyama M."/>
            <person name="Aluri S."/>
            <person name="Balachadran M.T."/>
            <person name="Sivarajan S.R."/>
            <person name="Patrignani A."/>
            <person name="Gruter S."/>
            <person name="Poveda L."/>
            <person name="Shimizu-Inatsugi R."/>
            <person name="Baeten J."/>
            <person name="Francoijs K.J."/>
            <person name="Nataraja K.N."/>
            <person name="Reddy Y.A.N."/>
            <person name="Phadnis S."/>
            <person name="Ravikumar R.L."/>
            <person name="Schlapbach R."/>
            <person name="Sreeman S.M."/>
            <person name="Shimizu K.K."/>
        </authorList>
    </citation>
    <scope>NUCLEOTIDE SEQUENCE</scope>
</reference>